<name>A0A4R2QQ84_9PSEU</name>
<dbReference type="RefSeq" id="WP_207894541.1">
    <property type="nucleotide sequence ID" value="NZ_SLXQ01000006.1"/>
</dbReference>
<reference evidence="1 2" key="1">
    <citation type="submission" date="2019-03" db="EMBL/GenBank/DDBJ databases">
        <title>Genomic Encyclopedia of Type Strains, Phase IV (KMG-IV): sequencing the most valuable type-strain genomes for metagenomic binning, comparative biology and taxonomic classification.</title>
        <authorList>
            <person name="Goeker M."/>
        </authorList>
    </citation>
    <scope>NUCLEOTIDE SEQUENCE [LARGE SCALE GENOMIC DNA]</scope>
    <source>
        <strain evidence="1 2">DSM 45765</strain>
    </source>
</reference>
<dbReference type="SUPFAM" id="SSF53901">
    <property type="entry name" value="Thiolase-like"/>
    <property type="match status" value="1"/>
</dbReference>
<dbReference type="EMBL" id="SLXQ01000006">
    <property type="protein sequence ID" value="TCP51892.1"/>
    <property type="molecule type" value="Genomic_DNA"/>
</dbReference>
<dbReference type="InterPro" id="IPR016039">
    <property type="entry name" value="Thiolase-like"/>
</dbReference>
<evidence type="ECO:0000313" key="2">
    <source>
        <dbReference type="Proteomes" id="UP000294911"/>
    </source>
</evidence>
<dbReference type="GO" id="GO:0016746">
    <property type="term" value="F:acyltransferase activity"/>
    <property type="evidence" value="ECO:0007669"/>
    <property type="project" value="InterPro"/>
</dbReference>
<dbReference type="Gene3D" id="3.40.47.10">
    <property type="match status" value="1"/>
</dbReference>
<accession>A0A4R2QQ84</accession>
<protein>
    <recommendedName>
        <fullName evidence="3">Thiolase-like protein</fullName>
    </recommendedName>
</protein>
<organism evidence="1 2">
    <name type="scientific">Tamaricihabitans halophyticus</name>
    <dbReference type="NCBI Taxonomy" id="1262583"/>
    <lineage>
        <taxon>Bacteria</taxon>
        <taxon>Bacillati</taxon>
        <taxon>Actinomycetota</taxon>
        <taxon>Actinomycetes</taxon>
        <taxon>Pseudonocardiales</taxon>
        <taxon>Pseudonocardiaceae</taxon>
        <taxon>Tamaricihabitans</taxon>
    </lineage>
</organism>
<evidence type="ECO:0000313" key="1">
    <source>
        <dbReference type="EMBL" id="TCP51892.1"/>
    </source>
</evidence>
<dbReference type="AlphaFoldDB" id="A0A4R2QQ84"/>
<comment type="caution">
    <text evidence="1">The sequence shown here is derived from an EMBL/GenBank/DDBJ whole genome shotgun (WGS) entry which is preliminary data.</text>
</comment>
<sequence length="87" mass="8990">MLEACIVAAARSPIGRASKGSPKDVRPKAFAARVIPSARELNIAPEDSVKLNVNSGAGAHGEVRGRQAETMRVGGGPGIAMILERLS</sequence>
<gene>
    <name evidence="1" type="ORF">EV191_10656</name>
</gene>
<keyword evidence="2" id="KW-1185">Reference proteome</keyword>
<evidence type="ECO:0008006" key="3">
    <source>
        <dbReference type="Google" id="ProtNLM"/>
    </source>
</evidence>
<dbReference type="Proteomes" id="UP000294911">
    <property type="component" value="Unassembled WGS sequence"/>
</dbReference>
<proteinExistence type="predicted"/>